<dbReference type="RefSeq" id="WP_377708894.1">
    <property type="nucleotide sequence ID" value="NZ_JBHSMP010000005.1"/>
</dbReference>
<proteinExistence type="inferred from homology"/>
<reference evidence="12" key="1">
    <citation type="journal article" date="2019" name="Int. J. Syst. Evol. Microbiol.">
        <title>The Global Catalogue of Microorganisms (GCM) 10K type strain sequencing project: providing services to taxonomists for standard genome sequencing and annotation.</title>
        <authorList>
            <consortium name="The Broad Institute Genomics Platform"/>
            <consortium name="The Broad Institute Genome Sequencing Center for Infectious Disease"/>
            <person name="Wu L."/>
            <person name="Ma J."/>
        </authorList>
    </citation>
    <scope>NUCLEOTIDE SEQUENCE [LARGE SCALE GENOMIC DNA]</scope>
    <source>
        <strain evidence="12">CCUG 56042</strain>
    </source>
</reference>
<feature type="region of interest" description="Disordered" evidence="8">
    <location>
        <begin position="1"/>
        <end position="26"/>
    </location>
</feature>
<accession>A0ABW0J375</accession>
<keyword evidence="5 9" id="KW-1133">Transmembrane helix</keyword>
<sequence length="221" mass="23884">MHMPSDKDVPLMAQFDHGEDEGGESSSGRWLISYADLITTLMVLFLALYAMQLARHKDAEIRVAAQRASAAASTTKMPVDEALLASLETLRQRGEITIVPATRGVEIGINAKILFNAGDATLLPESLGVLGRIAEVLREAPSGNILVEGHTDSTPISNEKYASNWELSSARAGAVVRYLVERGIEPHRLAAIGRADNYPLVAGNDTASRALNRRVTLIVQR</sequence>
<dbReference type="PANTHER" id="PTHR30329">
    <property type="entry name" value="STATOR ELEMENT OF FLAGELLAR MOTOR COMPLEX"/>
    <property type="match status" value="1"/>
</dbReference>
<keyword evidence="3" id="KW-1003">Cell membrane</keyword>
<evidence type="ECO:0000256" key="9">
    <source>
        <dbReference type="SAM" id="Phobius"/>
    </source>
</evidence>
<dbReference type="Pfam" id="PF00691">
    <property type="entry name" value="OmpA"/>
    <property type="match status" value="1"/>
</dbReference>
<keyword evidence="11" id="KW-0969">Cilium</keyword>
<dbReference type="InterPro" id="IPR025713">
    <property type="entry name" value="MotB-like_N_dom"/>
</dbReference>
<evidence type="ECO:0000256" key="6">
    <source>
        <dbReference type="ARBA" id="ARBA00023136"/>
    </source>
</evidence>
<protein>
    <submittedName>
        <fullName evidence="11">Flagellar motor protein MotB</fullName>
    </submittedName>
</protein>
<dbReference type="SUPFAM" id="SSF103088">
    <property type="entry name" value="OmpA-like"/>
    <property type="match status" value="1"/>
</dbReference>
<keyword evidence="6 7" id="KW-0472">Membrane</keyword>
<dbReference type="Gene3D" id="3.30.1330.60">
    <property type="entry name" value="OmpA-like domain"/>
    <property type="match status" value="1"/>
</dbReference>
<evidence type="ECO:0000259" key="10">
    <source>
        <dbReference type="PROSITE" id="PS51123"/>
    </source>
</evidence>
<evidence type="ECO:0000256" key="5">
    <source>
        <dbReference type="ARBA" id="ARBA00022989"/>
    </source>
</evidence>
<name>A0ABW0J375_9BURK</name>
<evidence type="ECO:0000256" key="8">
    <source>
        <dbReference type="SAM" id="MobiDB-lite"/>
    </source>
</evidence>
<feature type="domain" description="OmpA-like" evidence="10">
    <location>
        <begin position="102"/>
        <end position="221"/>
    </location>
</feature>
<comment type="similarity">
    <text evidence="2">Belongs to the MotB family.</text>
</comment>
<dbReference type="InterPro" id="IPR006665">
    <property type="entry name" value="OmpA-like"/>
</dbReference>
<evidence type="ECO:0000256" key="2">
    <source>
        <dbReference type="ARBA" id="ARBA00008914"/>
    </source>
</evidence>
<comment type="subcellular location">
    <subcellularLocation>
        <location evidence="1">Cell membrane</location>
        <topology evidence="1">Single-pass membrane protein</topology>
    </subcellularLocation>
</comment>
<gene>
    <name evidence="11" type="ORF">ACFPTO_01375</name>
</gene>
<evidence type="ECO:0000256" key="7">
    <source>
        <dbReference type="PROSITE-ProRule" id="PRU00473"/>
    </source>
</evidence>
<dbReference type="InterPro" id="IPR036737">
    <property type="entry name" value="OmpA-like_sf"/>
</dbReference>
<keyword evidence="4 9" id="KW-0812">Transmembrane</keyword>
<dbReference type="Pfam" id="PF13677">
    <property type="entry name" value="MotB_plug"/>
    <property type="match status" value="1"/>
</dbReference>
<feature type="transmembrane region" description="Helical" evidence="9">
    <location>
        <begin position="31"/>
        <end position="51"/>
    </location>
</feature>
<comment type="caution">
    <text evidence="11">The sequence shown here is derived from an EMBL/GenBank/DDBJ whole genome shotgun (WGS) entry which is preliminary data.</text>
</comment>
<evidence type="ECO:0000313" key="11">
    <source>
        <dbReference type="EMBL" id="MFC5427467.1"/>
    </source>
</evidence>
<evidence type="ECO:0000313" key="12">
    <source>
        <dbReference type="Proteomes" id="UP001596103"/>
    </source>
</evidence>
<keyword evidence="11" id="KW-0966">Cell projection</keyword>
<organism evidence="11 12">
    <name type="scientific">Paraburkholderia denitrificans</name>
    <dbReference type="NCBI Taxonomy" id="694025"/>
    <lineage>
        <taxon>Bacteria</taxon>
        <taxon>Pseudomonadati</taxon>
        <taxon>Pseudomonadota</taxon>
        <taxon>Betaproteobacteria</taxon>
        <taxon>Burkholderiales</taxon>
        <taxon>Burkholderiaceae</taxon>
        <taxon>Paraburkholderia</taxon>
    </lineage>
</organism>
<evidence type="ECO:0000256" key="3">
    <source>
        <dbReference type="ARBA" id="ARBA00022475"/>
    </source>
</evidence>
<dbReference type="Proteomes" id="UP001596103">
    <property type="component" value="Unassembled WGS sequence"/>
</dbReference>
<keyword evidence="12" id="KW-1185">Reference proteome</keyword>
<dbReference type="EMBL" id="JBHSMP010000005">
    <property type="protein sequence ID" value="MFC5427467.1"/>
    <property type="molecule type" value="Genomic_DNA"/>
</dbReference>
<dbReference type="PROSITE" id="PS51123">
    <property type="entry name" value="OMPA_2"/>
    <property type="match status" value="1"/>
</dbReference>
<dbReference type="InterPro" id="IPR050330">
    <property type="entry name" value="Bact_OuterMem_StrucFunc"/>
</dbReference>
<evidence type="ECO:0000256" key="4">
    <source>
        <dbReference type="ARBA" id="ARBA00022692"/>
    </source>
</evidence>
<dbReference type="CDD" id="cd07185">
    <property type="entry name" value="OmpA_C-like"/>
    <property type="match status" value="1"/>
</dbReference>
<dbReference type="PANTHER" id="PTHR30329:SF20">
    <property type="entry name" value="EXPORTED PROTEIN"/>
    <property type="match status" value="1"/>
</dbReference>
<evidence type="ECO:0000256" key="1">
    <source>
        <dbReference type="ARBA" id="ARBA00004162"/>
    </source>
</evidence>
<keyword evidence="11" id="KW-0282">Flagellum</keyword>